<evidence type="ECO:0000256" key="2">
    <source>
        <dbReference type="SAM" id="Phobius"/>
    </source>
</evidence>
<comment type="caution">
    <text evidence="3">The sequence shown here is derived from an EMBL/GenBank/DDBJ whole genome shotgun (WGS) entry which is preliminary data.</text>
</comment>
<evidence type="ECO:0000313" key="4">
    <source>
        <dbReference type="Proteomes" id="UP001589753"/>
    </source>
</evidence>
<accession>A0ABV5L439</accession>
<dbReference type="InterPro" id="IPR009057">
    <property type="entry name" value="Homeodomain-like_sf"/>
</dbReference>
<organism evidence="3 4">
    <name type="scientific">Streptomyces heliomycini</name>
    <dbReference type="NCBI Taxonomy" id="284032"/>
    <lineage>
        <taxon>Bacteria</taxon>
        <taxon>Bacillati</taxon>
        <taxon>Actinomycetota</taxon>
        <taxon>Actinomycetes</taxon>
        <taxon>Kitasatosporales</taxon>
        <taxon>Streptomycetaceae</taxon>
        <taxon>Streptomyces</taxon>
    </lineage>
</organism>
<dbReference type="EMBL" id="JBHMDI010000002">
    <property type="protein sequence ID" value="MFB9346142.1"/>
    <property type="molecule type" value="Genomic_DNA"/>
</dbReference>
<keyword evidence="2" id="KW-0812">Transmembrane</keyword>
<gene>
    <name evidence="3" type="ORF">ACFFUA_01480</name>
</gene>
<feature type="transmembrane region" description="Helical" evidence="2">
    <location>
        <begin position="77"/>
        <end position="96"/>
    </location>
</feature>
<name>A0ABV5L439_9ACTN</name>
<evidence type="ECO:0000313" key="3">
    <source>
        <dbReference type="EMBL" id="MFB9346142.1"/>
    </source>
</evidence>
<sequence length="258" mass="27449">MPASAMPWYIKAVLRIALPAACLAALYLSIPGEISLAKTAGWSAHYAPAMPVCLSVYALSAGAIATYRRKMRLPGQVTALIGALMALILAMSAQSISHLIEQTYMEGSALLTVAVSCIPPLVIGHLIHMAETPSQAVSASEEMEELKEMNQGLMTSLVAVESAALTSHAGAILVELERVTGAVEELSEETEELTEGLEEALKEAEAKPRRKHLALTRDKIEEARQALAAKGESVTVAKVCEVLGISQATYYRYNATAA</sequence>
<keyword evidence="2" id="KW-1133">Transmembrane helix</keyword>
<keyword evidence="2" id="KW-0472">Membrane</keyword>
<feature type="coiled-coil region" evidence="1">
    <location>
        <begin position="176"/>
        <end position="207"/>
    </location>
</feature>
<feature type="transmembrane region" description="Helical" evidence="2">
    <location>
        <begin position="108"/>
        <end position="127"/>
    </location>
</feature>
<keyword evidence="4" id="KW-1185">Reference proteome</keyword>
<dbReference type="RefSeq" id="WP_380954100.1">
    <property type="nucleotide sequence ID" value="NZ_JBHMDI010000002.1"/>
</dbReference>
<reference evidence="3 4" key="1">
    <citation type="submission" date="2024-09" db="EMBL/GenBank/DDBJ databases">
        <authorList>
            <person name="Sun Q."/>
            <person name="Mori K."/>
        </authorList>
    </citation>
    <scope>NUCLEOTIDE SEQUENCE [LARGE SCALE GENOMIC DNA]</scope>
    <source>
        <strain evidence="3 4">JCM 9767</strain>
    </source>
</reference>
<evidence type="ECO:0000256" key="1">
    <source>
        <dbReference type="SAM" id="Coils"/>
    </source>
</evidence>
<protein>
    <recommendedName>
        <fullName evidence="5">Helix-turn-helix domain of resolvase</fullName>
    </recommendedName>
</protein>
<dbReference type="SUPFAM" id="SSF46689">
    <property type="entry name" value="Homeodomain-like"/>
    <property type="match status" value="1"/>
</dbReference>
<proteinExistence type="predicted"/>
<feature type="transmembrane region" description="Helical" evidence="2">
    <location>
        <begin position="42"/>
        <end position="65"/>
    </location>
</feature>
<dbReference type="Proteomes" id="UP001589753">
    <property type="component" value="Unassembled WGS sequence"/>
</dbReference>
<keyword evidence="1" id="KW-0175">Coiled coil</keyword>
<evidence type="ECO:0008006" key="5">
    <source>
        <dbReference type="Google" id="ProtNLM"/>
    </source>
</evidence>
<feature type="transmembrane region" description="Helical" evidence="2">
    <location>
        <begin position="12"/>
        <end position="30"/>
    </location>
</feature>